<evidence type="ECO:0000313" key="1">
    <source>
        <dbReference type="EMBL" id="SEA83947.1"/>
    </source>
</evidence>
<accession>A0A1H4EGG7</accession>
<dbReference type="EMBL" id="FNRF01000005">
    <property type="protein sequence ID" value="SEA83947.1"/>
    <property type="molecule type" value="Genomic_DNA"/>
</dbReference>
<dbReference type="RefSeq" id="WP_074762025.1">
    <property type="nucleotide sequence ID" value="NZ_FNRF01000005.1"/>
</dbReference>
<proteinExistence type="predicted"/>
<protein>
    <submittedName>
        <fullName evidence="1">Uncharacterized protein</fullName>
    </submittedName>
</protein>
<sequence length="260" mass="30745">MKIQNRIPEIRAEMLLNYLYPEVGDKWCVQNEGTFYRNYNSDLLYIDDAKNVAQTARDSFLKLLPQGVLTDDNDLKGEGAGEKFKQLKIRLRLLREAFKPIDTFHFRNSLYIEQQADSLLQTKLQYILSTYFDVNIDDIENRYVREVAVLLPYVSKRRGDFGFVAELLKILFKCEVTMTIDRYSHSDSTRRWLPMAKYELLIPGLKPEAYRAMMADLQPLHDFISEWFMPVDVWCQINIREHHVEQRTNNRITLGYNTEL</sequence>
<dbReference type="AlphaFoldDB" id="A0A1H4EGG7"/>
<organism evidence="1 2">
    <name type="scientific">Xylanibacter ruminicola</name>
    <name type="common">Prevotella ruminicola</name>
    <dbReference type="NCBI Taxonomy" id="839"/>
    <lineage>
        <taxon>Bacteria</taxon>
        <taxon>Pseudomonadati</taxon>
        <taxon>Bacteroidota</taxon>
        <taxon>Bacteroidia</taxon>
        <taxon>Bacteroidales</taxon>
        <taxon>Prevotellaceae</taxon>
        <taxon>Xylanibacter</taxon>
    </lineage>
</organism>
<gene>
    <name evidence="1" type="ORF">SAMN05216462_2799</name>
</gene>
<reference evidence="1 2" key="1">
    <citation type="submission" date="2016-10" db="EMBL/GenBank/DDBJ databases">
        <authorList>
            <person name="de Groot N.N."/>
        </authorList>
    </citation>
    <scope>NUCLEOTIDE SEQUENCE [LARGE SCALE GENOMIC DNA]</scope>
    <source>
        <strain evidence="1 2">D31d</strain>
    </source>
</reference>
<dbReference type="Proteomes" id="UP000182257">
    <property type="component" value="Unassembled WGS sequence"/>
</dbReference>
<dbReference type="OrthoDB" id="1091909at2"/>
<name>A0A1H4EGG7_XYLRU</name>
<evidence type="ECO:0000313" key="2">
    <source>
        <dbReference type="Proteomes" id="UP000182257"/>
    </source>
</evidence>